<dbReference type="SUPFAM" id="SSF53300">
    <property type="entry name" value="vWA-like"/>
    <property type="match status" value="1"/>
</dbReference>
<organism evidence="4 5">
    <name type="scientific">Stieleria marina</name>
    <dbReference type="NCBI Taxonomy" id="1930275"/>
    <lineage>
        <taxon>Bacteria</taxon>
        <taxon>Pseudomonadati</taxon>
        <taxon>Planctomycetota</taxon>
        <taxon>Planctomycetia</taxon>
        <taxon>Pirellulales</taxon>
        <taxon>Pirellulaceae</taxon>
        <taxon>Stieleria</taxon>
    </lineage>
</organism>
<evidence type="ECO:0000313" key="5">
    <source>
        <dbReference type="Proteomes" id="UP000319817"/>
    </source>
</evidence>
<dbReference type="Gene3D" id="3.40.50.410">
    <property type="entry name" value="von Willebrand factor, type A domain"/>
    <property type="match status" value="1"/>
</dbReference>
<keyword evidence="2" id="KW-0472">Membrane</keyword>
<dbReference type="InterPro" id="IPR051266">
    <property type="entry name" value="CLCR"/>
</dbReference>
<name>A0A517NX07_9BACT</name>
<evidence type="ECO:0000256" key="1">
    <source>
        <dbReference type="SAM" id="MobiDB-lite"/>
    </source>
</evidence>
<dbReference type="Pfam" id="PF12450">
    <property type="entry name" value="vWF_A"/>
    <property type="match status" value="1"/>
</dbReference>
<dbReference type="InterPro" id="IPR022156">
    <property type="entry name" value="Uncharacterised_YfbK_N"/>
</dbReference>
<evidence type="ECO:0000313" key="4">
    <source>
        <dbReference type="EMBL" id="QDT11616.1"/>
    </source>
</evidence>
<feature type="region of interest" description="Disordered" evidence="1">
    <location>
        <begin position="271"/>
        <end position="358"/>
    </location>
</feature>
<evidence type="ECO:0000259" key="3">
    <source>
        <dbReference type="PROSITE" id="PS50234"/>
    </source>
</evidence>
<dbReference type="InterPro" id="IPR021908">
    <property type="entry name" value="YfbK_C"/>
</dbReference>
<keyword evidence="2" id="KW-0812">Transmembrane</keyword>
<dbReference type="CDD" id="cd01465">
    <property type="entry name" value="vWA_subgroup"/>
    <property type="match status" value="1"/>
</dbReference>
<dbReference type="PANTHER" id="PTHR10579">
    <property type="entry name" value="CALCIUM-ACTIVATED CHLORIDE CHANNEL REGULATOR"/>
    <property type="match status" value="1"/>
</dbReference>
<dbReference type="Pfam" id="PF00092">
    <property type="entry name" value="VWA"/>
    <property type="match status" value="1"/>
</dbReference>
<dbReference type="AlphaFoldDB" id="A0A517NX07"/>
<proteinExistence type="predicted"/>
<dbReference type="PROSITE" id="PS50234">
    <property type="entry name" value="VWFA"/>
    <property type="match status" value="1"/>
</dbReference>
<feature type="compositionally biased region" description="Basic and acidic residues" evidence="1">
    <location>
        <begin position="224"/>
        <end position="234"/>
    </location>
</feature>
<keyword evidence="2" id="KW-1133">Transmembrane helix</keyword>
<dbReference type="Proteomes" id="UP000319817">
    <property type="component" value="Chromosome"/>
</dbReference>
<dbReference type="InterPro" id="IPR036465">
    <property type="entry name" value="vWFA_dom_sf"/>
</dbReference>
<dbReference type="SMART" id="SM00327">
    <property type="entry name" value="VWA"/>
    <property type="match status" value="1"/>
</dbReference>
<accession>A0A517NX07</accession>
<dbReference type="PANTHER" id="PTHR10579:SF43">
    <property type="entry name" value="ZINC FINGER (C3HC4-TYPE RING FINGER) FAMILY PROTEIN"/>
    <property type="match status" value="1"/>
</dbReference>
<keyword evidence="5" id="KW-1185">Reference proteome</keyword>
<sequence length="902" mass="96738">MNNSSDNLTNDEQLHARATTYVFGELSAEENVAFEAKLSQSATLRSLVTSIRETVDALETEFANEVIPLSDSNRQQVATAIAANQSPNIQAANETKVDVSQPARRIRWMTVLVIAASVLLAVGLIWPKANHLATQVMTSTIEQHKTPPNSSPPNELSLEVYDQVLAETGQPVAAAADITAGTSPEAQVEFVPELGQVILRGKKQDVERVEAMIADKERTTRFYDRSGAGAKREASSAAKPFFKDSGTDTLDASIAGPPYAARISSAEKSKSLSKNLNSAKTIPAPSSTQRSKPQQIARGTILANSGSGGMGGGGSSERRGVAGPASGGTAAPRFELNASPGKIRRLNSQRISGRASESKDFGMEMEMGMDMGMDMLMSDDFSIAADAPMAPANATVANREHLLRRRSNLDAKAKLNLPGFTEESLVQDRFAAINDTPFRSVASAPLSTFSIDVDTAAYSKVRMYLMQHQQLPSPDAVRIEELVNYFKYNYAEPTGAHPFAAAMEIASCPWNANHRLARVGIKGKSIDDKRPPSNLVFLLDVSGSMNQPNKLPLVLQGMKMLVSRLGENDSVAIVVYAGAAGLVLDSTTGDHTKTIIDSLEQLHAGGSTAGAQGIQLAYQVARDHFIPGGTNRVILCTDGDFNVGVTGTDALVKLAAENAKGNIFLTMLGFGSGNHNDAMMEEVSNKTNGNYAFIDTQAEAAKVLVDQMQGTLVTIAKDVKVQIEFNPTQVASYRLIGYENRILAADDFANDKKDAGEIGAGHTVTALYELVPVGDDKTDSNGDQATHPKGLRYQKKLAPTEQAHSGELLILKLRYKQPTGTKSTLLEFPVKDSGKGFDEADQDFQFASSVAAFGMLLRNSPHSGDANFDSVEELATAGAKNDQTGYRTEFVELVRQAKRLAK</sequence>
<gene>
    <name evidence="4" type="ORF">K239x_36160</name>
</gene>
<evidence type="ECO:0000256" key="2">
    <source>
        <dbReference type="SAM" id="Phobius"/>
    </source>
</evidence>
<dbReference type="Pfam" id="PF12034">
    <property type="entry name" value="YfbK_C"/>
    <property type="match status" value="1"/>
</dbReference>
<feature type="domain" description="VWFA" evidence="3">
    <location>
        <begin position="534"/>
        <end position="708"/>
    </location>
</feature>
<dbReference type="EMBL" id="CP036526">
    <property type="protein sequence ID" value="QDT11616.1"/>
    <property type="molecule type" value="Genomic_DNA"/>
</dbReference>
<dbReference type="RefSeq" id="WP_419189074.1">
    <property type="nucleotide sequence ID" value="NZ_CP036526.1"/>
</dbReference>
<protein>
    <submittedName>
        <fullName evidence="4">von Willebrand factor</fullName>
    </submittedName>
</protein>
<feature type="compositionally biased region" description="Polar residues" evidence="1">
    <location>
        <begin position="284"/>
        <end position="294"/>
    </location>
</feature>
<dbReference type="InterPro" id="IPR002035">
    <property type="entry name" value="VWF_A"/>
</dbReference>
<reference evidence="4 5" key="1">
    <citation type="submission" date="2019-02" db="EMBL/GenBank/DDBJ databases">
        <title>Deep-cultivation of Planctomycetes and their phenomic and genomic characterization uncovers novel biology.</title>
        <authorList>
            <person name="Wiegand S."/>
            <person name="Jogler M."/>
            <person name="Boedeker C."/>
            <person name="Pinto D."/>
            <person name="Vollmers J."/>
            <person name="Rivas-Marin E."/>
            <person name="Kohn T."/>
            <person name="Peeters S.H."/>
            <person name="Heuer A."/>
            <person name="Rast P."/>
            <person name="Oberbeckmann S."/>
            <person name="Bunk B."/>
            <person name="Jeske O."/>
            <person name="Meyerdierks A."/>
            <person name="Storesund J.E."/>
            <person name="Kallscheuer N."/>
            <person name="Luecker S."/>
            <person name="Lage O.M."/>
            <person name="Pohl T."/>
            <person name="Merkel B.J."/>
            <person name="Hornburger P."/>
            <person name="Mueller R.-W."/>
            <person name="Bruemmer F."/>
            <person name="Labrenz M."/>
            <person name="Spormann A.M."/>
            <person name="Op den Camp H."/>
            <person name="Overmann J."/>
            <person name="Amann R."/>
            <person name="Jetten M.S.M."/>
            <person name="Mascher T."/>
            <person name="Medema M.H."/>
            <person name="Devos D.P."/>
            <person name="Kaster A.-K."/>
            <person name="Ovreas L."/>
            <person name="Rohde M."/>
            <person name="Galperin M.Y."/>
            <person name="Jogler C."/>
        </authorList>
    </citation>
    <scope>NUCLEOTIDE SEQUENCE [LARGE SCALE GENOMIC DNA]</scope>
    <source>
        <strain evidence="4 5">K23_9</strain>
    </source>
</reference>
<feature type="transmembrane region" description="Helical" evidence="2">
    <location>
        <begin position="106"/>
        <end position="126"/>
    </location>
</feature>
<feature type="region of interest" description="Disordered" evidence="1">
    <location>
        <begin position="224"/>
        <end position="249"/>
    </location>
</feature>
<feature type="compositionally biased region" description="Gly residues" evidence="1">
    <location>
        <begin position="306"/>
        <end position="315"/>
    </location>
</feature>